<dbReference type="PRINTS" id="PR01021">
    <property type="entry name" value="OMPADOMAIN"/>
</dbReference>
<dbReference type="InterPro" id="IPR036737">
    <property type="entry name" value="OmpA-like_sf"/>
</dbReference>
<dbReference type="InterPro" id="IPR036366">
    <property type="entry name" value="PGBDSf"/>
</dbReference>
<dbReference type="EMBL" id="JEMA01000372">
    <property type="protein sequence ID" value="KYF70872.1"/>
    <property type="molecule type" value="Genomic_DNA"/>
</dbReference>
<comment type="caution">
    <text evidence="4">The sequence shown here is derived from an EMBL/GenBank/DDBJ whole genome shotgun (WGS) entry which is preliminary data.</text>
</comment>
<dbReference type="AlphaFoldDB" id="A0A150QSQ5"/>
<sequence>MFEALMGAASPRFLDVRRDVVPAVAGGLADGKLVVLGLRDRPILVPPMLDRASAPPPKSTPSPANAATWFQVKLVDEVGDPIGDVELSIAFNGQKRTVTTSGAGVARVDPVDASFAEVNVKDMGALREKVKPRWEKPRKPKIPTGPAVFERELDQVIDAVAIENEVPATVVITPYFRCKEIPGAHFDFGRSFVRRDAIATLAPIVEDLQGQPIRKAMIFTHSDRSGPEALNKELSERRAKAIHALFTHDAAAWEELFTNKYTGGNWSEAWGTREVQHMLNALSCGDDAGAALIEHGQKDTPTVQAIKRFQRGDYPDLPAEQAPLAVDGDAGPKTRKELFLAYAKRISRQPLPADRIAKVNGEKFMGCGEFNPLSVSAKDAQSRRGVVFLFDNAAEPQGLPCKLGSLAPCKANLGPERTEPDPEGKPPYRCKVYQDIAQLCPCNGGADLSHDLVIQLPYTLAEANKMPHVFIVGSEDGTISQTRTLAADARAHDLGFVEIYFTDLPPHHAYRMRCEGVEEPYTVFDLTPYEKLSTLALGSNALDPNPFLV</sequence>
<dbReference type="InterPro" id="IPR006665">
    <property type="entry name" value="OmpA-like"/>
</dbReference>
<evidence type="ECO:0000313" key="5">
    <source>
        <dbReference type="Proteomes" id="UP000075260"/>
    </source>
</evidence>
<organism evidence="4 5">
    <name type="scientific">Sorangium cellulosum</name>
    <name type="common">Polyangium cellulosum</name>
    <dbReference type="NCBI Taxonomy" id="56"/>
    <lineage>
        <taxon>Bacteria</taxon>
        <taxon>Pseudomonadati</taxon>
        <taxon>Myxococcota</taxon>
        <taxon>Polyangia</taxon>
        <taxon>Polyangiales</taxon>
        <taxon>Polyangiaceae</taxon>
        <taxon>Sorangium</taxon>
    </lineage>
</organism>
<dbReference type="Gene3D" id="1.10.101.10">
    <property type="entry name" value="PGBD-like superfamily/PGBD"/>
    <property type="match status" value="1"/>
</dbReference>
<reference evidence="4 5" key="1">
    <citation type="submission" date="2014-02" db="EMBL/GenBank/DDBJ databases">
        <title>The small core and large imbalanced accessory genome model reveals a collaborative survival strategy of Sorangium cellulosum strains in nature.</title>
        <authorList>
            <person name="Han K."/>
            <person name="Peng R."/>
            <person name="Blom J."/>
            <person name="Li Y.-Z."/>
        </authorList>
    </citation>
    <scope>NUCLEOTIDE SEQUENCE [LARGE SCALE GENOMIC DNA]</scope>
    <source>
        <strain evidence="4 5">So0008-312</strain>
    </source>
</reference>
<comment type="subcellular location">
    <subcellularLocation>
        <location evidence="1">Membrane</location>
    </subcellularLocation>
</comment>
<dbReference type="Proteomes" id="UP000075260">
    <property type="component" value="Unassembled WGS sequence"/>
</dbReference>
<accession>A0A150QSQ5</accession>
<dbReference type="Pfam" id="PF00691">
    <property type="entry name" value="OmpA"/>
    <property type="match status" value="1"/>
</dbReference>
<dbReference type="SUPFAM" id="SSF103088">
    <property type="entry name" value="OmpA-like"/>
    <property type="match status" value="1"/>
</dbReference>
<evidence type="ECO:0000259" key="3">
    <source>
        <dbReference type="Pfam" id="PF00691"/>
    </source>
</evidence>
<evidence type="ECO:0000256" key="2">
    <source>
        <dbReference type="ARBA" id="ARBA00023136"/>
    </source>
</evidence>
<evidence type="ECO:0000256" key="1">
    <source>
        <dbReference type="ARBA" id="ARBA00004370"/>
    </source>
</evidence>
<gene>
    <name evidence="4" type="ORF">BE15_30670</name>
</gene>
<evidence type="ECO:0000313" key="4">
    <source>
        <dbReference type="EMBL" id="KYF70872.1"/>
    </source>
</evidence>
<dbReference type="Gene3D" id="3.30.1330.60">
    <property type="entry name" value="OmpA-like domain"/>
    <property type="match status" value="1"/>
</dbReference>
<dbReference type="InterPro" id="IPR006664">
    <property type="entry name" value="OMP_bac"/>
</dbReference>
<dbReference type="RefSeq" id="WP_199693604.1">
    <property type="nucleotide sequence ID" value="NZ_JEMA01000372.1"/>
</dbReference>
<keyword evidence="2" id="KW-0472">Membrane</keyword>
<proteinExistence type="predicted"/>
<feature type="domain" description="OmpA-like" evidence="3">
    <location>
        <begin position="186"/>
        <end position="248"/>
    </location>
</feature>
<protein>
    <recommendedName>
        <fullName evidence="3">OmpA-like domain-containing protein</fullName>
    </recommendedName>
</protein>
<name>A0A150QSQ5_SORCE</name>
<dbReference type="GO" id="GO:0016020">
    <property type="term" value="C:membrane"/>
    <property type="evidence" value="ECO:0007669"/>
    <property type="project" value="UniProtKB-SubCell"/>
</dbReference>